<dbReference type="InterPro" id="IPR037278">
    <property type="entry name" value="ARFGAP/RecO"/>
</dbReference>
<protein>
    <recommendedName>
        <fullName evidence="2 7">DNA repair protein RecO</fullName>
    </recommendedName>
    <alternativeName>
        <fullName evidence="6 7">Recombination protein O</fullName>
    </alternativeName>
</protein>
<dbReference type="Proteomes" id="UP000225972">
    <property type="component" value="Unassembled WGS sequence"/>
</dbReference>
<dbReference type="NCBIfam" id="TIGR00613">
    <property type="entry name" value="reco"/>
    <property type="match status" value="1"/>
</dbReference>
<dbReference type="Pfam" id="PF02565">
    <property type="entry name" value="RecO_C"/>
    <property type="match status" value="1"/>
</dbReference>
<feature type="domain" description="DNA replication/recombination mediator RecO N-terminal" evidence="8">
    <location>
        <begin position="1"/>
        <end position="70"/>
    </location>
</feature>
<gene>
    <name evidence="7 9" type="primary">recO</name>
    <name evidence="9" type="ORF">TRP8649_00880</name>
</gene>
<dbReference type="InterPro" id="IPR003717">
    <property type="entry name" value="RecO"/>
</dbReference>
<evidence type="ECO:0000313" key="9">
    <source>
        <dbReference type="EMBL" id="SMX26794.1"/>
    </source>
</evidence>
<dbReference type="EMBL" id="FXXP01000001">
    <property type="protein sequence ID" value="SMX26794.1"/>
    <property type="molecule type" value="Genomic_DNA"/>
</dbReference>
<dbReference type="HAMAP" id="MF_00201">
    <property type="entry name" value="RecO"/>
    <property type="match status" value="1"/>
</dbReference>
<dbReference type="Pfam" id="PF11967">
    <property type="entry name" value="RecO_N"/>
    <property type="match status" value="1"/>
</dbReference>
<evidence type="ECO:0000256" key="2">
    <source>
        <dbReference type="ARBA" id="ARBA00021310"/>
    </source>
</evidence>
<comment type="function">
    <text evidence="7">Involved in DNA repair and RecF pathway recombination.</text>
</comment>
<evidence type="ECO:0000256" key="5">
    <source>
        <dbReference type="ARBA" id="ARBA00023204"/>
    </source>
</evidence>
<accession>A0A238J998</accession>
<evidence type="ECO:0000256" key="1">
    <source>
        <dbReference type="ARBA" id="ARBA00007452"/>
    </source>
</evidence>
<dbReference type="Gene3D" id="2.40.50.140">
    <property type="entry name" value="Nucleic acid-binding proteins"/>
    <property type="match status" value="1"/>
</dbReference>
<dbReference type="OrthoDB" id="9804792at2"/>
<dbReference type="GO" id="GO:0006310">
    <property type="term" value="P:DNA recombination"/>
    <property type="evidence" value="ECO:0007669"/>
    <property type="project" value="UniProtKB-UniRule"/>
</dbReference>
<evidence type="ECO:0000256" key="7">
    <source>
        <dbReference type="HAMAP-Rule" id="MF_00201"/>
    </source>
</evidence>
<keyword evidence="10" id="KW-1185">Reference proteome</keyword>
<comment type="similarity">
    <text evidence="1 7">Belongs to the RecO family.</text>
</comment>
<name>A0A238J998_9RHOB</name>
<dbReference type="InterPro" id="IPR012340">
    <property type="entry name" value="NA-bd_OB-fold"/>
</dbReference>
<dbReference type="PANTHER" id="PTHR33991">
    <property type="entry name" value="DNA REPAIR PROTEIN RECO"/>
    <property type="match status" value="1"/>
</dbReference>
<dbReference type="RefSeq" id="WP_099242880.1">
    <property type="nucleotide sequence ID" value="NZ_FXXP01000001.1"/>
</dbReference>
<evidence type="ECO:0000259" key="8">
    <source>
        <dbReference type="Pfam" id="PF11967"/>
    </source>
</evidence>
<evidence type="ECO:0000313" key="10">
    <source>
        <dbReference type="Proteomes" id="UP000225972"/>
    </source>
</evidence>
<dbReference type="Gene3D" id="1.20.1440.120">
    <property type="entry name" value="Recombination protein O, C-terminal domain"/>
    <property type="match status" value="1"/>
</dbReference>
<evidence type="ECO:0000256" key="4">
    <source>
        <dbReference type="ARBA" id="ARBA00023172"/>
    </source>
</evidence>
<dbReference type="InterPro" id="IPR042242">
    <property type="entry name" value="RecO_C"/>
</dbReference>
<keyword evidence="3 7" id="KW-0227">DNA damage</keyword>
<keyword evidence="5 7" id="KW-0234">DNA repair</keyword>
<sequence length="243" mass="26863">MEWRDTGILLNTRKHGETSLILDVFTPEHGRHAGVLRGGISRKNTPHLQPGAQLDLTWRARVEEHLGAFTMEPQRSRAAAAMGDRLSLAGLNTVISLLGFALPDRAPYPKLYQQTEQLLDLLGQTEIWPLAYLRWEMLLLEEMGFGLDLSQCAISGANDHLAYISPRTGRAVTASAAGEWIDRLLPLPPVLLGDSPMDDREILTALRTTGHFVENQLANSLSDSALPPARAAFMDRLAILIER</sequence>
<proteinExistence type="inferred from homology"/>
<evidence type="ECO:0000256" key="3">
    <source>
        <dbReference type="ARBA" id="ARBA00022763"/>
    </source>
</evidence>
<keyword evidence="4 7" id="KW-0233">DNA recombination</keyword>
<dbReference type="InterPro" id="IPR022572">
    <property type="entry name" value="DNA_rep/recomb_RecO_N"/>
</dbReference>
<dbReference type="SUPFAM" id="SSF57863">
    <property type="entry name" value="ArfGap/RecO-like zinc finger"/>
    <property type="match status" value="1"/>
</dbReference>
<dbReference type="GO" id="GO:0006302">
    <property type="term" value="P:double-strand break repair"/>
    <property type="evidence" value="ECO:0007669"/>
    <property type="project" value="TreeGrafter"/>
</dbReference>
<dbReference type="SUPFAM" id="SSF50249">
    <property type="entry name" value="Nucleic acid-binding proteins"/>
    <property type="match status" value="1"/>
</dbReference>
<reference evidence="10" key="1">
    <citation type="submission" date="2017-05" db="EMBL/GenBank/DDBJ databases">
        <authorList>
            <person name="Rodrigo-Torres L."/>
            <person name="Arahal R. D."/>
            <person name="Lucena T."/>
        </authorList>
    </citation>
    <scope>NUCLEOTIDE SEQUENCE [LARGE SCALE GENOMIC DNA]</scope>
    <source>
        <strain evidence="10">CECT 8649</strain>
    </source>
</reference>
<dbReference type="PANTHER" id="PTHR33991:SF1">
    <property type="entry name" value="DNA REPAIR PROTEIN RECO"/>
    <property type="match status" value="1"/>
</dbReference>
<dbReference type="GO" id="GO:0043590">
    <property type="term" value="C:bacterial nucleoid"/>
    <property type="evidence" value="ECO:0007669"/>
    <property type="project" value="TreeGrafter"/>
</dbReference>
<organism evidence="9 10">
    <name type="scientific">Pelagimonas phthalicica</name>
    <dbReference type="NCBI Taxonomy" id="1037362"/>
    <lineage>
        <taxon>Bacteria</taxon>
        <taxon>Pseudomonadati</taxon>
        <taxon>Pseudomonadota</taxon>
        <taxon>Alphaproteobacteria</taxon>
        <taxon>Rhodobacterales</taxon>
        <taxon>Roseobacteraceae</taxon>
        <taxon>Pelagimonas</taxon>
    </lineage>
</organism>
<dbReference type="AlphaFoldDB" id="A0A238J998"/>
<evidence type="ECO:0000256" key="6">
    <source>
        <dbReference type="ARBA" id="ARBA00033409"/>
    </source>
</evidence>